<feature type="transmembrane region" description="Helical" evidence="1">
    <location>
        <begin position="78"/>
        <end position="96"/>
    </location>
</feature>
<proteinExistence type="predicted"/>
<keyword evidence="1" id="KW-0812">Transmembrane</keyword>
<sequence>MKFWLSPLMIFLIIANFLAIYYLDHTTDRWFRFGTTIIFLLLYLFKYFSKYRLLIIFLLFAIVDGLLVYYEIPFLKKIIYTVRIIAYLNLILFVVPSLSSLKLNFFTIAISAFIISIDIYLIHEMAESLPEIDQSPVFLFLFYFLGMISLALVATSLSYLNRYADRKAFFLMIASGSCFLIFSFIMHTIWTLKNSTI</sequence>
<accession>A0A9X1RXB6</accession>
<dbReference type="Proteomes" id="UP001139414">
    <property type="component" value="Unassembled WGS sequence"/>
</dbReference>
<keyword evidence="1" id="KW-0472">Membrane</keyword>
<keyword evidence="3" id="KW-1185">Reference proteome</keyword>
<feature type="transmembrane region" description="Helical" evidence="1">
    <location>
        <begin position="29"/>
        <end position="46"/>
    </location>
</feature>
<feature type="transmembrane region" description="Helical" evidence="1">
    <location>
        <begin position="169"/>
        <end position="190"/>
    </location>
</feature>
<name>A0A9X1RXB6_9FLAO</name>
<reference evidence="2" key="1">
    <citation type="submission" date="2021-10" db="EMBL/GenBank/DDBJ databases">
        <title>Gramella sp. ASW11-100T, isolated from marine sediment.</title>
        <authorList>
            <person name="Xia C."/>
        </authorList>
    </citation>
    <scope>NUCLEOTIDE SEQUENCE</scope>
    <source>
        <strain evidence="2">ASW11-100</strain>
    </source>
</reference>
<dbReference type="RefSeq" id="WP_229340310.1">
    <property type="nucleotide sequence ID" value="NZ_JAJBZG010000004.1"/>
</dbReference>
<evidence type="ECO:0000313" key="3">
    <source>
        <dbReference type="Proteomes" id="UP001139414"/>
    </source>
</evidence>
<gene>
    <name evidence="2" type="ORF">LGQ90_09030</name>
</gene>
<evidence type="ECO:0000313" key="2">
    <source>
        <dbReference type="EMBL" id="MCB7481401.1"/>
    </source>
</evidence>
<feature type="transmembrane region" description="Helical" evidence="1">
    <location>
        <begin position="137"/>
        <end position="157"/>
    </location>
</feature>
<dbReference type="AlphaFoldDB" id="A0A9X1RXB6"/>
<feature type="transmembrane region" description="Helical" evidence="1">
    <location>
        <begin position="5"/>
        <end position="23"/>
    </location>
</feature>
<comment type="caution">
    <text evidence="2">The sequence shown here is derived from an EMBL/GenBank/DDBJ whole genome shotgun (WGS) entry which is preliminary data.</text>
</comment>
<organism evidence="2 3">
    <name type="scientific">Christiangramia sediminis</name>
    <dbReference type="NCBI Taxonomy" id="2881336"/>
    <lineage>
        <taxon>Bacteria</taxon>
        <taxon>Pseudomonadati</taxon>
        <taxon>Bacteroidota</taxon>
        <taxon>Flavobacteriia</taxon>
        <taxon>Flavobacteriales</taxon>
        <taxon>Flavobacteriaceae</taxon>
        <taxon>Christiangramia</taxon>
    </lineage>
</organism>
<feature type="transmembrane region" description="Helical" evidence="1">
    <location>
        <begin position="103"/>
        <end position="122"/>
    </location>
</feature>
<protein>
    <submittedName>
        <fullName evidence="2">Uncharacterized protein</fullName>
    </submittedName>
</protein>
<dbReference type="EMBL" id="JAJBZG010000004">
    <property type="protein sequence ID" value="MCB7481401.1"/>
    <property type="molecule type" value="Genomic_DNA"/>
</dbReference>
<feature type="transmembrane region" description="Helical" evidence="1">
    <location>
        <begin position="53"/>
        <end position="72"/>
    </location>
</feature>
<evidence type="ECO:0000256" key="1">
    <source>
        <dbReference type="SAM" id="Phobius"/>
    </source>
</evidence>
<keyword evidence="1" id="KW-1133">Transmembrane helix</keyword>